<name>A0ABT9VRB1_9BACI</name>
<dbReference type="SUPFAM" id="SSF48150">
    <property type="entry name" value="DNA-glycosylase"/>
    <property type="match status" value="1"/>
</dbReference>
<keyword evidence="4" id="KW-0234">DNA repair</keyword>
<reference evidence="6 7" key="1">
    <citation type="submission" date="2023-07" db="EMBL/GenBank/DDBJ databases">
        <title>Genomic Encyclopedia of Type Strains, Phase IV (KMG-IV): sequencing the most valuable type-strain genomes for metagenomic binning, comparative biology and taxonomic classification.</title>
        <authorList>
            <person name="Goeker M."/>
        </authorList>
    </citation>
    <scope>NUCLEOTIDE SEQUENCE [LARGE SCALE GENOMIC DNA]</scope>
    <source>
        <strain evidence="6 7">DSM 19092</strain>
    </source>
</reference>
<dbReference type="EC" id="3.2.2.21" evidence="2"/>
<organism evidence="6 7">
    <name type="scientific">Aeribacillus alveayuensis</name>
    <dbReference type="NCBI Taxonomy" id="279215"/>
    <lineage>
        <taxon>Bacteria</taxon>
        <taxon>Bacillati</taxon>
        <taxon>Bacillota</taxon>
        <taxon>Bacilli</taxon>
        <taxon>Bacillales</taxon>
        <taxon>Bacillaceae</taxon>
        <taxon>Aeribacillus</taxon>
    </lineage>
</organism>
<evidence type="ECO:0000256" key="2">
    <source>
        <dbReference type="ARBA" id="ARBA00012000"/>
    </source>
</evidence>
<keyword evidence="6" id="KW-0326">Glycosidase</keyword>
<sequence>MMWKEQVEATPPYDFDQVLEMLALDPLNKVNIEKRTIDVPLYDRLGNPFVVTVQATGTKEEPSFIVTGMNEGQKEHAMSELVRIFHWDRSLKVIQEHFLQTNLAKLFREHEGTPLILDFHVYNCLMKCIIHQQLNLSFAYQLSTSFVNTFGTTIDGVKFYPKPEVVAELNYDDLRSLKFSRRKAEYVIDTSRLIAEGKLSLEKLHDMNDQEVMNKLVKVRGIGPWTVQNVLMFGLGRSNLFPVADIGLQNAVKKYFNLERKPTKEEMEKYSREWSPYLSYASLYLWRSIEKKRRETT</sequence>
<keyword evidence="7" id="KW-1185">Reference proteome</keyword>
<dbReference type="CDD" id="cd00056">
    <property type="entry name" value="ENDO3c"/>
    <property type="match status" value="1"/>
</dbReference>
<comment type="catalytic activity">
    <reaction evidence="1">
        <text>Hydrolysis of alkylated DNA, releasing 3-methyladenine, 3-methylguanine, 7-methylguanine and 7-methyladenine.</text>
        <dbReference type="EC" id="3.2.2.21"/>
    </reaction>
</comment>
<comment type="caution">
    <text evidence="6">The sequence shown here is derived from an EMBL/GenBank/DDBJ whole genome shotgun (WGS) entry which is preliminary data.</text>
</comment>
<dbReference type="InterPro" id="IPR003265">
    <property type="entry name" value="HhH-GPD_domain"/>
</dbReference>
<evidence type="ECO:0000313" key="7">
    <source>
        <dbReference type="Proteomes" id="UP001225646"/>
    </source>
</evidence>
<evidence type="ECO:0000256" key="1">
    <source>
        <dbReference type="ARBA" id="ARBA00000086"/>
    </source>
</evidence>
<dbReference type="Gene3D" id="1.10.340.30">
    <property type="entry name" value="Hypothetical protein, domain 2"/>
    <property type="match status" value="1"/>
</dbReference>
<dbReference type="Pfam" id="PF00730">
    <property type="entry name" value="HhH-GPD"/>
    <property type="match status" value="1"/>
</dbReference>
<gene>
    <name evidence="6" type="ORF">J2S06_002629</name>
</gene>
<dbReference type="SMART" id="SM00478">
    <property type="entry name" value="ENDO3c"/>
    <property type="match status" value="1"/>
</dbReference>
<evidence type="ECO:0000259" key="5">
    <source>
        <dbReference type="SMART" id="SM00478"/>
    </source>
</evidence>
<dbReference type="InterPro" id="IPR011257">
    <property type="entry name" value="DNA_glycosylase"/>
</dbReference>
<dbReference type="InterPro" id="IPR051912">
    <property type="entry name" value="Alkylbase_DNA_Glycosylase/TA"/>
</dbReference>
<dbReference type="PANTHER" id="PTHR43003">
    <property type="entry name" value="DNA-3-METHYLADENINE GLYCOSYLASE"/>
    <property type="match status" value="1"/>
</dbReference>
<dbReference type="PANTHER" id="PTHR43003:SF5">
    <property type="entry name" value="DNA-3-METHYLADENINE GLYCOSYLASE"/>
    <property type="match status" value="1"/>
</dbReference>
<proteinExistence type="predicted"/>
<evidence type="ECO:0000256" key="4">
    <source>
        <dbReference type="ARBA" id="ARBA00023204"/>
    </source>
</evidence>
<evidence type="ECO:0000313" key="6">
    <source>
        <dbReference type="EMBL" id="MDQ0163523.1"/>
    </source>
</evidence>
<feature type="domain" description="HhH-GPD" evidence="5">
    <location>
        <begin position="130"/>
        <end position="290"/>
    </location>
</feature>
<dbReference type="EMBL" id="JAUSTR010000017">
    <property type="protein sequence ID" value="MDQ0163523.1"/>
    <property type="molecule type" value="Genomic_DNA"/>
</dbReference>
<dbReference type="Proteomes" id="UP001225646">
    <property type="component" value="Unassembled WGS sequence"/>
</dbReference>
<keyword evidence="6" id="KW-0378">Hydrolase</keyword>
<accession>A0ABT9VRB1</accession>
<dbReference type="Gene3D" id="1.10.1670.40">
    <property type="match status" value="1"/>
</dbReference>
<evidence type="ECO:0000256" key="3">
    <source>
        <dbReference type="ARBA" id="ARBA00022763"/>
    </source>
</evidence>
<protein>
    <recommendedName>
        <fullName evidence="2">DNA-3-methyladenine glycosylase II</fullName>
        <ecNumber evidence="2">3.2.2.21</ecNumber>
    </recommendedName>
</protein>
<keyword evidence="3" id="KW-0227">DNA damage</keyword>
<dbReference type="GO" id="GO:0003905">
    <property type="term" value="F:alkylbase DNA N-glycosylase activity"/>
    <property type="evidence" value="ECO:0007669"/>
    <property type="project" value="UniProtKB-EC"/>
</dbReference>